<organism evidence="7 8">
    <name type="scientific">Salix viminalis</name>
    <name type="common">Common osier</name>
    <name type="synonym">Basket willow</name>
    <dbReference type="NCBI Taxonomy" id="40686"/>
    <lineage>
        <taxon>Eukaryota</taxon>
        <taxon>Viridiplantae</taxon>
        <taxon>Streptophyta</taxon>
        <taxon>Embryophyta</taxon>
        <taxon>Tracheophyta</taxon>
        <taxon>Spermatophyta</taxon>
        <taxon>Magnoliopsida</taxon>
        <taxon>eudicotyledons</taxon>
        <taxon>Gunneridae</taxon>
        <taxon>Pentapetalae</taxon>
        <taxon>rosids</taxon>
        <taxon>fabids</taxon>
        <taxon>Malpighiales</taxon>
        <taxon>Salicaceae</taxon>
        <taxon>Saliceae</taxon>
        <taxon>Salix</taxon>
    </lineage>
</organism>
<comment type="caution">
    <text evidence="7">The sequence shown here is derived from an EMBL/GenBank/DDBJ whole genome shotgun (WGS) entry which is preliminary data.</text>
</comment>
<protein>
    <submittedName>
        <fullName evidence="7">Uncharacterized protein</fullName>
    </submittedName>
</protein>
<accession>A0A9Q0Z859</accession>
<keyword evidence="5" id="KW-1133">Transmembrane helix</keyword>
<gene>
    <name evidence="7" type="ORF">OIU85_022760</name>
</gene>
<dbReference type="Pfam" id="PF03552">
    <property type="entry name" value="Cellulose_synt"/>
    <property type="match status" value="1"/>
</dbReference>
<dbReference type="GO" id="GO:0016760">
    <property type="term" value="F:cellulose synthase (UDP-forming) activity"/>
    <property type="evidence" value="ECO:0007669"/>
    <property type="project" value="InterPro"/>
</dbReference>
<dbReference type="Proteomes" id="UP001151529">
    <property type="component" value="Chromosome 11"/>
</dbReference>
<keyword evidence="6" id="KW-0472">Membrane</keyword>
<dbReference type="GO" id="GO:0030244">
    <property type="term" value="P:cellulose biosynthetic process"/>
    <property type="evidence" value="ECO:0007669"/>
    <property type="project" value="InterPro"/>
</dbReference>
<evidence type="ECO:0000313" key="8">
    <source>
        <dbReference type="Proteomes" id="UP001151529"/>
    </source>
</evidence>
<evidence type="ECO:0000256" key="6">
    <source>
        <dbReference type="ARBA" id="ARBA00023136"/>
    </source>
</evidence>
<evidence type="ECO:0000256" key="2">
    <source>
        <dbReference type="ARBA" id="ARBA00022676"/>
    </source>
</evidence>
<evidence type="ECO:0000313" key="7">
    <source>
        <dbReference type="EMBL" id="KAJ6724872.1"/>
    </source>
</evidence>
<reference evidence="7" key="2">
    <citation type="journal article" date="2023" name="Int. J. Mol. Sci.">
        <title>De Novo Assembly and Annotation of 11 Diverse Shrub Willow (Salix) Genomes Reveals Novel Gene Organization in Sex-Linked Regions.</title>
        <authorList>
            <person name="Hyden B."/>
            <person name="Feng K."/>
            <person name="Yates T.B."/>
            <person name="Jawdy S."/>
            <person name="Cereghino C."/>
            <person name="Smart L.B."/>
            <person name="Muchero W."/>
        </authorList>
    </citation>
    <scope>NUCLEOTIDE SEQUENCE [LARGE SCALE GENOMIC DNA]</scope>
    <source>
        <tissue evidence="7">Shoot tip</tissue>
    </source>
</reference>
<dbReference type="GO" id="GO:0012505">
    <property type="term" value="C:endomembrane system"/>
    <property type="evidence" value="ECO:0007669"/>
    <property type="project" value="UniProtKB-SubCell"/>
</dbReference>
<name>A0A9Q0Z859_SALVM</name>
<evidence type="ECO:0000256" key="1">
    <source>
        <dbReference type="ARBA" id="ARBA00004308"/>
    </source>
</evidence>
<keyword evidence="3" id="KW-0808">Transferase</keyword>
<dbReference type="AlphaFoldDB" id="A0A9Q0Z859"/>
<comment type="subcellular location">
    <subcellularLocation>
        <location evidence="1">Endomembrane system</location>
    </subcellularLocation>
</comment>
<proteinExistence type="predicted"/>
<dbReference type="InterPro" id="IPR005150">
    <property type="entry name" value="Cellulose_synth"/>
</dbReference>
<reference evidence="7" key="1">
    <citation type="submission" date="2022-11" db="EMBL/GenBank/DDBJ databases">
        <authorList>
            <person name="Hyden B.L."/>
            <person name="Feng K."/>
            <person name="Yates T."/>
            <person name="Jawdy S."/>
            <person name="Smart L.B."/>
            <person name="Muchero W."/>
        </authorList>
    </citation>
    <scope>NUCLEOTIDE SEQUENCE</scope>
    <source>
        <tissue evidence="7">Shoot tip</tissue>
    </source>
</reference>
<keyword evidence="8" id="KW-1185">Reference proteome</keyword>
<evidence type="ECO:0000256" key="5">
    <source>
        <dbReference type="ARBA" id="ARBA00022989"/>
    </source>
</evidence>
<evidence type="ECO:0000256" key="4">
    <source>
        <dbReference type="ARBA" id="ARBA00022692"/>
    </source>
</evidence>
<dbReference type="EMBL" id="JAPFFL010000005">
    <property type="protein sequence ID" value="KAJ6724872.1"/>
    <property type="molecule type" value="Genomic_DNA"/>
</dbReference>
<keyword evidence="2" id="KW-0328">Glycosyltransferase</keyword>
<keyword evidence="4" id="KW-0812">Transmembrane</keyword>
<evidence type="ECO:0000256" key="3">
    <source>
        <dbReference type="ARBA" id="ARBA00022679"/>
    </source>
</evidence>
<dbReference type="GO" id="GO:0016020">
    <property type="term" value="C:membrane"/>
    <property type="evidence" value="ECO:0007669"/>
    <property type="project" value="InterPro"/>
</dbReference>
<sequence>MIQNSASSLPPTCMVRLVATLLIPPDNASNYINIAGSCCDARMRKGYEAWTSLSARCSCLVGDSSSLHPFPLRGLMGHDRHTTIVVLWSVPLASCLLFAQWRLARFVNKAGNFPLAGATCISIDC</sequence>